<comment type="caution">
    <text evidence="3">The sequence shown here is derived from an EMBL/GenBank/DDBJ whole genome shotgun (WGS) entry which is preliminary data.</text>
</comment>
<dbReference type="OrthoDB" id="4755094at2759"/>
<proteinExistence type="predicted"/>
<name>A0A507BGV4_9PEZI</name>
<feature type="region of interest" description="Disordered" evidence="2">
    <location>
        <begin position="1"/>
        <end position="47"/>
    </location>
</feature>
<reference evidence="3 4" key="1">
    <citation type="submission" date="2019-06" db="EMBL/GenBank/DDBJ databases">
        <title>Draft genome sequence of the filamentous fungus Phialemoniopsis curvata isolated from diesel fuel.</title>
        <authorList>
            <person name="Varaljay V.A."/>
            <person name="Lyon W.J."/>
            <person name="Crouch A.L."/>
            <person name="Drake C.E."/>
            <person name="Hollomon J.M."/>
            <person name="Nadeau L.J."/>
            <person name="Nunn H.S."/>
            <person name="Stevenson B.S."/>
            <person name="Bojanowski C.L."/>
            <person name="Crookes-Goodson W.J."/>
        </authorList>
    </citation>
    <scope>NUCLEOTIDE SEQUENCE [LARGE SCALE GENOMIC DNA]</scope>
    <source>
        <strain evidence="3 4">D216</strain>
    </source>
</reference>
<gene>
    <name evidence="3" type="ORF">E0L32_011925</name>
</gene>
<evidence type="ECO:0000256" key="2">
    <source>
        <dbReference type="SAM" id="MobiDB-lite"/>
    </source>
</evidence>
<dbReference type="Proteomes" id="UP000319257">
    <property type="component" value="Unassembled WGS sequence"/>
</dbReference>
<protein>
    <submittedName>
        <fullName evidence="3">Uncharacterized protein</fullName>
    </submittedName>
</protein>
<dbReference type="InParanoid" id="A0A507BGV4"/>
<organism evidence="3 4">
    <name type="scientific">Thyridium curvatum</name>
    <dbReference type="NCBI Taxonomy" id="1093900"/>
    <lineage>
        <taxon>Eukaryota</taxon>
        <taxon>Fungi</taxon>
        <taxon>Dikarya</taxon>
        <taxon>Ascomycota</taxon>
        <taxon>Pezizomycotina</taxon>
        <taxon>Sordariomycetes</taxon>
        <taxon>Sordariomycetidae</taxon>
        <taxon>Thyridiales</taxon>
        <taxon>Thyridiaceae</taxon>
        <taxon>Thyridium</taxon>
    </lineage>
</organism>
<feature type="coiled-coil region" evidence="1">
    <location>
        <begin position="137"/>
        <end position="203"/>
    </location>
</feature>
<accession>A0A507BGV4</accession>
<dbReference type="GeneID" id="41979372"/>
<keyword evidence="1" id="KW-0175">Coiled coil</keyword>
<evidence type="ECO:0000313" key="3">
    <source>
        <dbReference type="EMBL" id="TPX18014.1"/>
    </source>
</evidence>
<dbReference type="AlphaFoldDB" id="A0A507BGV4"/>
<sequence>MDGLTIAVEDNVSASSARNSPGPPPRPATNHPEVIAPFSISSDPSERHDAVISRELGVTPGMKRLDVVDKSTTNHSDPEGVGSCGHPAPLQRADAKEIHRSRKSQHDMEPTMQSLRAVDEDSLLRSPREIDVVWEELYRESQRADQAEARVADVRNEALARLQKAHQANQLAKQRIAMLHAEANRLHAEAKRLQRELEEAQSRVFALQPYGKDLTPEEMGRDYGALIDTVSNWVQEFMTPFLGDKALMSKLVAESKELPPKNNSLKIILDREGDLAHGCRYADTDIDVAIAITMRFLHHQILKPALYGAAHSAVGLLNLMEKSMQTNLNPKRDALYIRVWRAEAYNALLSSRDFSAVREKVVIQHTRHLATIFSLFAMGRDWESFCNNFEANCIRPAILLREKSLISTHHFYFSLDIYTMENSSQPRSSLVAFLSDIHGIHCANLLQNRKVFNMSKLDPDTTIEEIQQNLVYVMTLTPGLYMRKVRKGDSIHSPMIVHKPQMLAAWGPPEARREAMDNTEPTLMEKLHAGEVSRPQPA</sequence>
<keyword evidence="4" id="KW-1185">Reference proteome</keyword>
<dbReference type="RefSeq" id="XP_030999725.1">
    <property type="nucleotide sequence ID" value="XM_031134708.1"/>
</dbReference>
<dbReference type="STRING" id="1093900.A0A507BGV4"/>
<evidence type="ECO:0000313" key="4">
    <source>
        <dbReference type="Proteomes" id="UP000319257"/>
    </source>
</evidence>
<dbReference type="EMBL" id="SKBQ01000124">
    <property type="protein sequence ID" value="TPX18014.1"/>
    <property type="molecule type" value="Genomic_DNA"/>
</dbReference>
<evidence type="ECO:0000256" key="1">
    <source>
        <dbReference type="SAM" id="Coils"/>
    </source>
</evidence>